<evidence type="ECO:0000313" key="4">
    <source>
        <dbReference type="EMBL" id="QOS14094.1"/>
    </source>
</evidence>
<evidence type="ECO:0000256" key="1">
    <source>
        <dbReference type="ARBA" id="ARBA00022729"/>
    </source>
</evidence>
<dbReference type="Gene3D" id="3.40.190.10">
    <property type="entry name" value="Periplasmic binding protein-like II"/>
    <property type="match status" value="1"/>
</dbReference>
<dbReference type="SUPFAM" id="SSF53850">
    <property type="entry name" value="Periplasmic binding protein-like II"/>
    <property type="match status" value="1"/>
</dbReference>
<proteinExistence type="predicted"/>
<dbReference type="Gene3D" id="3.90.76.10">
    <property type="entry name" value="Dipeptide-binding Protein, Domain 1"/>
    <property type="match status" value="1"/>
</dbReference>
<feature type="compositionally biased region" description="Polar residues" evidence="2">
    <location>
        <begin position="315"/>
        <end position="327"/>
    </location>
</feature>
<organism evidence="4 5">
    <name type="scientific">Haloferax gibbonsii</name>
    <dbReference type="NCBI Taxonomy" id="35746"/>
    <lineage>
        <taxon>Archaea</taxon>
        <taxon>Methanobacteriati</taxon>
        <taxon>Methanobacteriota</taxon>
        <taxon>Stenosarchaea group</taxon>
        <taxon>Halobacteria</taxon>
        <taxon>Halobacteriales</taxon>
        <taxon>Haloferacaceae</taxon>
        <taxon>Haloferax</taxon>
    </lineage>
</organism>
<dbReference type="RefSeq" id="WP_193494246.1">
    <property type="nucleotide sequence ID" value="NZ_CP063208.1"/>
</dbReference>
<dbReference type="Proteomes" id="UP000663064">
    <property type="component" value="Plasmid pHGLR3"/>
</dbReference>
<dbReference type="GO" id="GO:0043190">
    <property type="term" value="C:ATP-binding cassette (ABC) transporter complex"/>
    <property type="evidence" value="ECO:0007669"/>
    <property type="project" value="InterPro"/>
</dbReference>
<feature type="compositionally biased region" description="Low complexity" evidence="2">
    <location>
        <begin position="55"/>
        <end position="77"/>
    </location>
</feature>
<dbReference type="Gene3D" id="3.10.105.10">
    <property type="entry name" value="Dipeptide-binding Protein, Domain 3"/>
    <property type="match status" value="1"/>
</dbReference>
<dbReference type="InterPro" id="IPR006311">
    <property type="entry name" value="TAT_signal"/>
</dbReference>
<dbReference type="GeneID" id="59461613"/>
<dbReference type="GO" id="GO:0015833">
    <property type="term" value="P:peptide transport"/>
    <property type="evidence" value="ECO:0007669"/>
    <property type="project" value="TreeGrafter"/>
</dbReference>
<dbReference type="CDD" id="cd00995">
    <property type="entry name" value="PBP2_NikA_DppA_OppA_like"/>
    <property type="match status" value="1"/>
</dbReference>
<evidence type="ECO:0000259" key="3">
    <source>
        <dbReference type="Pfam" id="PF00496"/>
    </source>
</evidence>
<dbReference type="PIRSF" id="PIRSF002741">
    <property type="entry name" value="MppA"/>
    <property type="match status" value="1"/>
</dbReference>
<geneLocation type="plasmid" evidence="4 5">
    <name>pHGLR3</name>
</geneLocation>
<dbReference type="InterPro" id="IPR039424">
    <property type="entry name" value="SBP_5"/>
</dbReference>
<gene>
    <name evidence="4" type="ORF">HfgLR_25060</name>
</gene>
<feature type="region of interest" description="Disordered" evidence="2">
    <location>
        <begin position="315"/>
        <end position="334"/>
    </location>
</feature>
<dbReference type="PANTHER" id="PTHR30290">
    <property type="entry name" value="PERIPLASMIC BINDING COMPONENT OF ABC TRANSPORTER"/>
    <property type="match status" value="1"/>
</dbReference>
<dbReference type="GO" id="GO:1904680">
    <property type="term" value="F:peptide transmembrane transporter activity"/>
    <property type="evidence" value="ECO:0007669"/>
    <property type="project" value="TreeGrafter"/>
</dbReference>
<dbReference type="InterPro" id="IPR000914">
    <property type="entry name" value="SBP_5_dom"/>
</dbReference>
<dbReference type="Pfam" id="PF00496">
    <property type="entry name" value="SBP_bac_5"/>
    <property type="match status" value="1"/>
</dbReference>
<keyword evidence="1" id="KW-0732">Signal</keyword>
<feature type="domain" description="Solute-binding protein family 5" evidence="3">
    <location>
        <begin position="113"/>
        <end position="478"/>
    </location>
</feature>
<name>A0A871BN22_HALGI</name>
<dbReference type="GO" id="GO:0042597">
    <property type="term" value="C:periplasmic space"/>
    <property type="evidence" value="ECO:0007669"/>
    <property type="project" value="UniProtKB-ARBA"/>
</dbReference>
<keyword evidence="4" id="KW-0614">Plasmid</keyword>
<feature type="compositionally biased region" description="Low complexity" evidence="2">
    <location>
        <begin position="34"/>
        <end position="48"/>
    </location>
</feature>
<dbReference type="PANTHER" id="PTHR30290:SF38">
    <property type="entry name" value="D,D-DIPEPTIDE-BINDING PERIPLASMIC PROTEIN DDPA-RELATED"/>
    <property type="match status" value="1"/>
</dbReference>
<feature type="region of interest" description="Disordered" evidence="2">
    <location>
        <begin position="34"/>
        <end position="77"/>
    </location>
</feature>
<sequence length="566" mass="63233">MSEDNILASSDEYPLSRRRYLAVASALGGSALAGCTGGADSDSTPTGTNDGGDGSNTDTSTTSVGDPKSGGSLTTTLSSPLKTLDPAFYSIDETTAVLNHVFDKLFSLNRNLELVGNLATGLSFSEDGLTWTMDIREGVMFHPPVSRELTAEDVVYTFDRITDPDTGARIQDLISSNFESWSAPDDYTFEITLPERLASTQAYLQTGGMEITPPEPIEENGDMKNHPVGTGPFKFEEWKTRNYVRLSKFEDYWKDDQPYLDEIRFRPLSEASVRITELEKGNVHLLRNTPKTHVDQLKNSNSITTVEATTSSWKGMHLNTTTSPTESRASELPTTRRKVRQAVAWAVDQNAIVAAAESGYAAPSQNWYAEGTKWYSGYNPYGLSADPEKAKELIAQTDLEAPVKIIILSTTDVAELEQMGKVVQANLAEAGFDPELKEVPINTWLDHYFGRKFDIILNLGPFYADPDLLFSTFISKAKEQNVHHYYDGEEVNADRFYELYEQGKRVLDEEKRKEIYDEAQKILLDDALWQITYNPVKIQSYRSSVRGFKIHPVTSEFSLESVWLDE</sequence>
<dbReference type="PROSITE" id="PS51318">
    <property type="entry name" value="TAT"/>
    <property type="match status" value="1"/>
</dbReference>
<evidence type="ECO:0000313" key="5">
    <source>
        <dbReference type="Proteomes" id="UP000663064"/>
    </source>
</evidence>
<protein>
    <submittedName>
        <fullName evidence="4">ABC-type transport system periplasmic substrate-binding protein</fullName>
    </submittedName>
</protein>
<dbReference type="InterPro" id="IPR030678">
    <property type="entry name" value="Peptide/Ni-bd"/>
</dbReference>
<dbReference type="EMBL" id="CP063208">
    <property type="protein sequence ID" value="QOS14094.1"/>
    <property type="molecule type" value="Genomic_DNA"/>
</dbReference>
<evidence type="ECO:0000256" key="2">
    <source>
        <dbReference type="SAM" id="MobiDB-lite"/>
    </source>
</evidence>
<dbReference type="AlphaFoldDB" id="A0A871BN22"/>
<reference evidence="4" key="1">
    <citation type="journal article" date="2021" name="Front. Microbiol.">
        <title>Cellular and Genomic Properties of Haloferax gibbonsii LR2-5, the Host of Euryarchaeal Virus HFTV1.</title>
        <authorList>
            <person name="Tittes C."/>
            <person name="Schwarzer S."/>
            <person name="Pfeiffer F."/>
            <person name="Dyall-Smith M."/>
            <person name="Rodriguez-Franco M."/>
            <person name="Oksanen H.M."/>
            <person name="Quax T.E.F."/>
        </authorList>
    </citation>
    <scope>NUCLEOTIDE SEQUENCE</scope>
    <source>
        <strain evidence="4">LR2-5</strain>
    </source>
</reference>
<accession>A0A871BN22</accession>